<proteinExistence type="predicted"/>
<dbReference type="STRING" id="316274.Haur_3155"/>
<evidence type="ECO:0000256" key="1">
    <source>
        <dbReference type="SAM" id="MobiDB-lite"/>
    </source>
</evidence>
<dbReference type="Proteomes" id="UP000000787">
    <property type="component" value="Chromosome"/>
</dbReference>
<dbReference type="HOGENOM" id="CLU_389261_0_0_0"/>
<evidence type="ECO:0000313" key="5">
    <source>
        <dbReference type="Proteomes" id="UP000000787"/>
    </source>
</evidence>
<reference evidence="4 5" key="1">
    <citation type="journal article" date="2011" name="Stand. Genomic Sci.">
        <title>Complete genome sequence of the filamentous gliding predatory bacterium Herpetosiphon aurantiacus type strain (114-95(T)).</title>
        <authorList>
            <person name="Kiss H."/>
            <person name="Nett M."/>
            <person name="Domin N."/>
            <person name="Martin K."/>
            <person name="Maresca J.A."/>
            <person name="Copeland A."/>
            <person name="Lapidus A."/>
            <person name="Lucas S."/>
            <person name="Berry K.W."/>
            <person name="Glavina Del Rio T."/>
            <person name="Dalin E."/>
            <person name="Tice H."/>
            <person name="Pitluck S."/>
            <person name="Richardson P."/>
            <person name="Bruce D."/>
            <person name="Goodwin L."/>
            <person name="Han C."/>
            <person name="Detter J.C."/>
            <person name="Schmutz J."/>
            <person name="Brettin T."/>
            <person name="Land M."/>
            <person name="Hauser L."/>
            <person name="Kyrpides N.C."/>
            <person name="Ivanova N."/>
            <person name="Goker M."/>
            <person name="Woyke T."/>
            <person name="Klenk H.P."/>
            <person name="Bryant D.A."/>
        </authorList>
    </citation>
    <scope>NUCLEOTIDE SEQUENCE [LARGE SCALE GENOMIC DNA]</scope>
    <source>
        <strain evidence="5">ATCC 23779 / DSM 785 / 114-95</strain>
    </source>
</reference>
<dbReference type="InterPro" id="IPR033396">
    <property type="entry name" value="DUF5107"/>
</dbReference>
<dbReference type="eggNOG" id="COG0457">
    <property type="taxonomic scope" value="Bacteria"/>
</dbReference>
<name>A9B5Z9_HERA2</name>
<dbReference type="InterPro" id="IPR014718">
    <property type="entry name" value="GH-type_carb-bd"/>
</dbReference>
<feature type="signal peptide" evidence="2">
    <location>
        <begin position="1"/>
        <end position="26"/>
    </location>
</feature>
<evidence type="ECO:0000259" key="3">
    <source>
        <dbReference type="Pfam" id="PF17128"/>
    </source>
</evidence>
<keyword evidence="5" id="KW-1185">Reference proteome</keyword>
<dbReference type="eggNOG" id="COG2723">
    <property type="taxonomic scope" value="Bacteria"/>
</dbReference>
<protein>
    <recommendedName>
        <fullName evidence="3">DUF5107 domain-containing protein</fullName>
    </recommendedName>
</protein>
<feature type="region of interest" description="Disordered" evidence="1">
    <location>
        <begin position="136"/>
        <end position="166"/>
    </location>
</feature>
<evidence type="ECO:0000256" key="2">
    <source>
        <dbReference type="SAM" id="SignalP"/>
    </source>
</evidence>
<dbReference type="KEGG" id="hau:Haur_3155"/>
<dbReference type="AlphaFoldDB" id="A9B5Z9"/>
<feature type="domain" description="DUF5107" evidence="3">
    <location>
        <begin position="321"/>
        <end position="601"/>
    </location>
</feature>
<dbReference type="Pfam" id="PF17128">
    <property type="entry name" value="DUF5107"/>
    <property type="match status" value="1"/>
</dbReference>
<feature type="chain" id="PRO_5002731911" description="DUF5107 domain-containing protein" evidence="2">
    <location>
        <begin position="27"/>
        <end position="717"/>
    </location>
</feature>
<dbReference type="GO" id="GO:0030246">
    <property type="term" value="F:carbohydrate binding"/>
    <property type="evidence" value="ECO:0007669"/>
    <property type="project" value="InterPro"/>
</dbReference>
<dbReference type="InParanoid" id="A9B5Z9"/>
<organism evidence="4 5">
    <name type="scientific">Herpetosiphon aurantiacus (strain ATCC 23779 / DSM 785 / 114-95)</name>
    <dbReference type="NCBI Taxonomy" id="316274"/>
    <lineage>
        <taxon>Bacteria</taxon>
        <taxon>Bacillati</taxon>
        <taxon>Chloroflexota</taxon>
        <taxon>Chloroflexia</taxon>
        <taxon>Herpetosiphonales</taxon>
        <taxon>Herpetosiphonaceae</taxon>
        <taxon>Herpetosiphon</taxon>
    </lineage>
</organism>
<accession>A9B5Z9</accession>
<gene>
    <name evidence="4" type="ordered locus">Haur_3155</name>
</gene>
<keyword evidence="2" id="KW-0732">Signal</keyword>
<sequence>MFRRITLSFCLLIVSLSFVPQRPSYAAFTDGFADSAFRQRWQRADQAVAEGQTSRSWVWGQNIGPRIIERYQQSPQASRLVQYFDKARMEISQPAADRTSEWFATNGLLVVELISGQMQTGDQRFEPRTAANVPIAGDPASSSPTYASLAPIATTNGDHRSENRQGQRISSLLAANGQISDQPNLATANTTIVQYESVTGHNVPKVFFDFQQSLSTVTNVLGTFGYPITEAYWIDTTINGQAQRVLFQAFERRVLTYNPNNSANWQVEMGNVGSHYYRWRYTTPMYYFQDSSIAAKVSEAGTLAINTEGYQPALVDSLPNDPIYPYKRIDRSKITGYQPKHYRLLKLENRYVTLTILPELGGRVYQLINKATGQNLLYQNPVIKASHLGQRGWWLAAGGIEWAAPTEEHGYLESEPWDYRLEQTNEAARVIVSTTERHTGIQIEITIELTNDSQIVNMRGNYRNPTASPQPFQFWMNAMIAPGGINHLQRSLHFAVPTQQMIVHATQDAALPAPQQTISWPTFNQRDLSRYATWNGYIGLFAADNLSGKWAGVYDPALNQGLMLVDLDPNLPGIKTFAFGDQFDRSLYTTDGSDYAELWHGAQATFWDYPSLAAGQSRSFEAHWLPLHDLGDLSAGNRYGAVGLQISSNGNVSVAIQPSQAFVATPIRISKAGQTLWQGTFDLKPQQPLRIELTQNITRGELLAIEWAGQTQQIVVP</sequence>
<dbReference type="EMBL" id="CP000875">
    <property type="protein sequence ID" value="ABX05792.1"/>
    <property type="molecule type" value="Genomic_DNA"/>
</dbReference>
<dbReference type="BioCyc" id="HAUR316274:GHYA-3187-MONOMER"/>
<evidence type="ECO:0000313" key="4">
    <source>
        <dbReference type="EMBL" id="ABX05792.1"/>
    </source>
</evidence>
<dbReference type="Gene3D" id="2.70.98.10">
    <property type="match status" value="1"/>
</dbReference>